<dbReference type="Proteomes" id="UP000256379">
    <property type="component" value="Unassembled WGS sequence"/>
</dbReference>
<dbReference type="OrthoDB" id="5329476at2"/>
<protein>
    <submittedName>
        <fullName evidence="1">Uncharacterized protein</fullName>
    </submittedName>
</protein>
<organism evidence="1 2">
    <name type="scientific">Helicobacter didelphidarum</name>
    <dbReference type="NCBI Taxonomy" id="2040648"/>
    <lineage>
        <taxon>Bacteria</taxon>
        <taxon>Pseudomonadati</taxon>
        <taxon>Campylobacterota</taxon>
        <taxon>Epsilonproteobacteria</taxon>
        <taxon>Campylobacterales</taxon>
        <taxon>Helicobacteraceae</taxon>
        <taxon>Helicobacter</taxon>
    </lineage>
</organism>
<sequence>MKDTRQIDSIEAMLHNYKLLYSLYSRHILGDCYVSLSDVATTEIRDTMQVHNIQNDFLQNNIINSRGYNIDILNAKIQSCKLCDVSKMVRDNERFCGFYPMDCEYIQSENRRTDNFPKIAFIVESLHITSIKQKDNNAHLSQLTINKSNEMLLNIIEKVFGYKRTSVFIFPRFKCVEVGQNQAISTNIRMRSLENERRICKEYLLHQLEYVDYAVFFGEYLCQDFFQAMLNEVNGKLLDYTTQNHKNILCICVADILQMIANPTLKKDSMINFVLLKNAIKANLSR</sequence>
<evidence type="ECO:0000313" key="1">
    <source>
        <dbReference type="EMBL" id="RDU67554.1"/>
    </source>
</evidence>
<comment type="caution">
    <text evidence="1">The sequence shown here is derived from an EMBL/GenBank/DDBJ whole genome shotgun (WGS) entry which is preliminary data.</text>
</comment>
<evidence type="ECO:0000313" key="2">
    <source>
        <dbReference type="Proteomes" id="UP000256379"/>
    </source>
</evidence>
<dbReference type="SUPFAM" id="SSF52141">
    <property type="entry name" value="Uracil-DNA glycosylase-like"/>
    <property type="match status" value="1"/>
</dbReference>
<gene>
    <name evidence="1" type="ORF">CQA53_00620</name>
</gene>
<reference evidence="1 2" key="1">
    <citation type="submission" date="2018-04" db="EMBL/GenBank/DDBJ databases">
        <title>Novel Campyloabacter and Helicobacter Species and Strains.</title>
        <authorList>
            <person name="Mannion A.J."/>
            <person name="Shen Z."/>
            <person name="Fox J.G."/>
        </authorList>
    </citation>
    <scope>NUCLEOTIDE SEQUENCE [LARGE SCALE GENOMIC DNA]</scope>
    <source>
        <strain evidence="1 2">MIT 17-337</strain>
    </source>
</reference>
<dbReference type="InterPro" id="IPR036895">
    <property type="entry name" value="Uracil-DNA_glycosylase-like_sf"/>
</dbReference>
<dbReference type="AlphaFoldDB" id="A0A3D8ISF7"/>
<keyword evidence="2" id="KW-1185">Reference proteome</keyword>
<proteinExistence type="predicted"/>
<dbReference type="Gene3D" id="3.40.470.10">
    <property type="entry name" value="Uracil-DNA glycosylase-like domain"/>
    <property type="match status" value="1"/>
</dbReference>
<dbReference type="EMBL" id="NXLQ01000001">
    <property type="protein sequence ID" value="RDU67554.1"/>
    <property type="molecule type" value="Genomic_DNA"/>
</dbReference>
<dbReference type="RefSeq" id="WP_115542081.1">
    <property type="nucleotide sequence ID" value="NZ_NXLQ01000001.1"/>
</dbReference>
<name>A0A3D8ISF7_9HELI</name>
<accession>A0A3D8ISF7</accession>